<proteinExistence type="predicted"/>
<evidence type="ECO:0000256" key="1">
    <source>
        <dbReference type="SAM" id="MobiDB-lite"/>
    </source>
</evidence>
<dbReference type="AlphaFoldDB" id="U2R1U8"/>
<keyword evidence="3" id="KW-1185">Reference proteome</keyword>
<feature type="non-terminal residue" evidence="2">
    <location>
        <position position="173"/>
    </location>
</feature>
<evidence type="ECO:0000313" key="2">
    <source>
        <dbReference type="EMBL" id="ERK62841.1"/>
    </source>
</evidence>
<comment type="caution">
    <text evidence="2">The sequence shown here is derived from an EMBL/GenBank/DDBJ whole genome shotgun (WGS) entry which is preliminary data.</text>
</comment>
<feature type="region of interest" description="Disordered" evidence="1">
    <location>
        <begin position="1"/>
        <end position="20"/>
    </location>
</feature>
<gene>
    <name evidence="2" type="ORF">HMPREF0682_0558</name>
</gene>
<protein>
    <submittedName>
        <fullName evidence="2">Uncharacterized protein</fullName>
    </submittedName>
</protein>
<sequence>MMTSTTTDGARTARAAGSRTVAGAAHRLDEMIARLAGGPGDPTHQRLAPRHWLRATGTGQGPALVELLGEGPDVRVRAWGPGGSWVLDQAPRLLGCHDDPSGFGALAARSPVLAAAHAAHRWLRIGATDNLAEALAPAVIEQKVTGPEALGGLHRIVVRHGRVPPLPAGPLGA</sequence>
<name>U2R1U8_9ACTN</name>
<evidence type="ECO:0000313" key="3">
    <source>
        <dbReference type="Proteomes" id="UP000017052"/>
    </source>
</evidence>
<organism evidence="2 3">
    <name type="scientific">Propionibacterium acidifaciens F0233</name>
    <dbReference type="NCBI Taxonomy" id="553198"/>
    <lineage>
        <taxon>Bacteria</taxon>
        <taxon>Bacillati</taxon>
        <taxon>Actinomycetota</taxon>
        <taxon>Actinomycetes</taxon>
        <taxon>Propionibacteriales</taxon>
        <taxon>Propionibacteriaceae</taxon>
        <taxon>Propionibacterium</taxon>
    </lineage>
</organism>
<accession>U2R1U8</accession>
<dbReference type="EMBL" id="ACVN02000023">
    <property type="protein sequence ID" value="ERK62841.1"/>
    <property type="molecule type" value="Genomic_DNA"/>
</dbReference>
<dbReference type="Proteomes" id="UP000017052">
    <property type="component" value="Unassembled WGS sequence"/>
</dbReference>
<reference evidence="2" key="1">
    <citation type="submission" date="2013-08" db="EMBL/GenBank/DDBJ databases">
        <authorList>
            <person name="Durkin A.S."/>
            <person name="Haft D.R."/>
            <person name="McCorrison J."/>
            <person name="Torralba M."/>
            <person name="Gillis M."/>
            <person name="Haft D.H."/>
            <person name="Methe B."/>
            <person name="Sutton G."/>
            <person name="Nelson K.E."/>
        </authorList>
    </citation>
    <scope>NUCLEOTIDE SEQUENCE [LARGE SCALE GENOMIC DNA]</scope>
    <source>
        <strain evidence="2">F0233</strain>
    </source>
</reference>